<dbReference type="AlphaFoldDB" id="A0A254ND80"/>
<evidence type="ECO:0000313" key="2">
    <source>
        <dbReference type="Proteomes" id="UP000197446"/>
    </source>
</evidence>
<protein>
    <recommendedName>
        <fullName evidence="3">Hemin uptake protein HemP</fullName>
    </recommendedName>
</protein>
<evidence type="ECO:0000313" key="1">
    <source>
        <dbReference type="EMBL" id="OWR05604.1"/>
    </source>
</evidence>
<proteinExistence type="predicted"/>
<dbReference type="EMBL" id="NISI01000001">
    <property type="protein sequence ID" value="OWR05604.1"/>
    <property type="molecule type" value="Genomic_DNA"/>
</dbReference>
<accession>A0A254ND80</accession>
<gene>
    <name evidence="1" type="ORF">CDO81_03850</name>
</gene>
<evidence type="ECO:0008006" key="3">
    <source>
        <dbReference type="Google" id="ProtNLM"/>
    </source>
</evidence>
<dbReference type="Gene3D" id="2.10.70.10">
    <property type="entry name" value="Complement Module, domain 1"/>
    <property type="match status" value="1"/>
</dbReference>
<reference evidence="1 2" key="1">
    <citation type="journal article" date="2007" name="Int. J. Syst. Evol. Microbiol.">
        <title>Description of Pelomonas aquatica sp. nov. and Pelomonas puraquae sp. nov., isolated from industrial and haemodialysis water.</title>
        <authorList>
            <person name="Gomila M."/>
            <person name="Bowien B."/>
            <person name="Falsen E."/>
            <person name="Moore E.R."/>
            <person name="Lalucat J."/>
        </authorList>
    </citation>
    <scope>NUCLEOTIDE SEQUENCE [LARGE SCALE GENOMIC DNA]</scope>
    <source>
        <strain evidence="1 2">CCUG 52769</strain>
    </source>
</reference>
<dbReference type="Proteomes" id="UP000197446">
    <property type="component" value="Unassembled WGS sequence"/>
</dbReference>
<organism evidence="1 2">
    <name type="scientific">Roseateles puraquae</name>
    <dbReference type="NCBI Taxonomy" id="431059"/>
    <lineage>
        <taxon>Bacteria</taxon>
        <taxon>Pseudomonadati</taxon>
        <taxon>Pseudomonadota</taxon>
        <taxon>Betaproteobacteria</taxon>
        <taxon>Burkholderiales</taxon>
        <taxon>Sphaerotilaceae</taxon>
        <taxon>Roseateles</taxon>
    </lineage>
</organism>
<name>A0A254ND80_9BURK</name>
<keyword evidence="2" id="KW-1185">Reference proteome</keyword>
<dbReference type="Pfam" id="PF10636">
    <property type="entry name" value="hemP"/>
    <property type="match status" value="1"/>
</dbReference>
<comment type="caution">
    <text evidence="1">The sequence shown here is derived from an EMBL/GenBank/DDBJ whole genome shotgun (WGS) entry which is preliminary data.</text>
</comment>
<dbReference type="InterPro" id="IPR019600">
    <property type="entry name" value="Hemin_uptake_protein_HemP"/>
</dbReference>
<sequence>MPAAMRVDRLAIKNDSHYSDVMFTVPPPKPVPAPTADVRGHHTQVPCIDSQALLGPRGEVHIVHQGQLYRLRITSLGKLLLTK</sequence>